<dbReference type="Gene3D" id="1.10.1040.50">
    <property type="match status" value="1"/>
</dbReference>
<evidence type="ECO:0000256" key="13">
    <source>
        <dbReference type="RuleBase" id="RU003707"/>
    </source>
</evidence>
<evidence type="ECO:0000313" key="17">
    <source>
        <dbReference type="Proteomes" id="UP000182229"/>
    </source>
</evidence>
<comment type="similarity">
    <text evidence="13">Belongs to the enoyl-CoA hydratase/isomerase family.</text>
</comment>
<evidence type="ECO:0000256" key="8">
    <source>
        <dbReference type="ARBA" id="ARBA00023027"/>
    </source>
</evidence>
<keyword evidence="9" id="KW-0443">Lipid metabolism</keyword>
<reference evidence="17" key="1">
    <citation type="submission" date="2016-11" db="EMBL/GenBank/DDBJ databases">
        <authorList>
            <person name="Shukria A."/>
            <person name="Stevens D.C."/>
        </authorList>
    </citation>
    <scope>NUCLEOTIDE SEQUENCE [LARGE SCALE GENOMIC DNA]</scope>
    <source>
        <strain evidence="17">Cbfe23</strain>
    </source>
</reference>
<evidence type="ECO:0000256" key="3">
    <source>
        <dbReference type="ARBA" id="ARBA00008750"/>
    </source>
</evidence>
<evidence type="ECO:0000256" key="6">
    <source>
        <dbReference type="ARBA" id="ARBA00022963"/>
    </source>
</evidence>
<dbReference type="Gene3D" id="3.40.50.720">
    <property type="entry name" value="NAD(P)-binding Rossmann-like Domain"/>
    <property type="match status" value="1"/>
</dbReference>
<dbReference type="Pfam" id="PF02737">
    <property type="entry name" value="3HCDH_N"/>
    <property type="match status" value="1"/>
</dbReference>
<dbReference type="NCBIfam" id="NF008363">
    <property type="entry name" value="PRK11154.1"/>
    <property type="match status" value="1"/>
</dbReference>
<dbReference type="STRING" id="83449.BON30_08360"/>
<reference evidence="16 17" key="2">
    <citation type="submission" date="2016-12" db="EMBL/GenBank/DDBJ databases">
        <title>Draft Genome Sequence of Cystobacter ferrugineus Strain Cbfe23.</title>
        <authorList>
            <person name="Akbar S."/>
            <person name="Dowd S.E."/>
            <person name="Stevens D.C."/>
        </authorList>
    </citation>
    <scope>NUCLEOTIDE SEQUENCE [LARGE SCALE GENOMIC DNA]</scope>
    <source>
        <strain evidence="16 17">Cbfe23</strain>
    </source>
</reference>
<evidence type="ECO:0000313" key="16">
    <source>
        <dbReference type="EMBL" id="OJH40920.1"/>
    </source>
</evidence>
<dbReference type="SUPFAM" id="SSF51735">
    <property type="entry name" value="NAD(P)-binding Rossmann-fold domains"/>
    <property type="match status" value="1"/>
</dbReference>
<dbReference type="PANTHER" id="PTHR43612:SF3">
    <property type="entry name" value="TRIFUNCTIONAL ENZYME SUBUNIT ALPHA, MITOCHONDRIAL"/>
    <property type="match status" value="1"/>
</dbReference>
<keyword evidence="8" id="KW-0520">NAD</keyword>
<accession>A0A1L9BF88</accession>
<sequence length="746" mass="79986">MGAMVAQESEVKQGLSFQLEGDIGLVVFNQVDEPVNTLSPQTGAAFAALLDRAEKDAAVKALVFISGKKDSFVAGAKIDFLQTIKTAAEATATSRDGQRVFDRLESFPKPVVAAIHGACLGGGLEWALACHYRIATDSPKTTIGLPEVQLGLLPGAGGTQRLPALIGAQAALDLILAGKTVKPSKAKRLGIVDEVVPVPILREVALRRARELVAGTLKVERSHGQGLKAVAQQGKKGGLGGLLLGLANKEMWTEVALEDNPLGRKVLFEQAKKQLRKKTRGKFPAPEKALEAIRVGLESGRAAGLEAEARLFGELVVSDVSKRLVEIFFATTALKKENGTDKADVKARPVKKVGVLGGGLMGGGIAYVSSALQGVPVRVKDKDDAGVGRALKQVQGIFDERVKRRSLTSRESAAKMALVTGGTDYSGFKNVDVVIEAVFEDLALKRRILGEVEAVTREDCIFASNTSSIPITQLAEGARRPAQVIGMHYFSPVHKMPLLEIITHKGTADWVTATCVEIGKKQGKTVIVVNDGPGFYTSRILAPYMNEAAYLLAEGADIAELDRALVEFGFPVGPITLLDEVGIDVAQKVAPIMEAAFGKRIAAPKAFDKVVADGRLGRKNKKGFYTYDGKKKEVDTSVYELLPHGRERKHLDAQEMAERCALQMVNEAVRCLGEGILRSPRDGDVGAIFGLGFPAFLGGPFRYADSLGPAELLRRLEHYHDKYGERFEPAPALVEKVKAGGKFYPG</sequence>
<dbReference type="GO" id="GO:0016509">
    <property type="term" value="F:long-chain (3S)-3-hydroxyacyl-CoA dehydrogenase (NAD+) activity"/>
    <property type="evidence" value="ECO:0007669"/>
    <property type="project" value="TreeGrafter"/>
</dbReference>
<dbReference type="PANTHER" id="PTHR43612">
    <property type="entry name" value="TRIFUNCTIONAL ENZYME SUBUNIT ALPHA"/>
    <property type="match status" value="1"/>
</dbReference>
<keyword evidence="7" id="KW-0560">Oxidoreductase</keyword>
<dbReference type="InterPro" id="IPR008927">
    <property type="entry name" value="6-PGluconate_DH-like_C_sf"/>
</dbReference>
<comment type="similarity">
    <text evidence="2">In the central section; belongs to the 3-hydroxyacyl-CoA dehydrogenase family.</text>
</comment>
<evidence type="ECO:0000259" key="14">
    <source>
        <dbReference type="Pfam" id="PF00725"/>
    </source>
</evidence>
<name>A0A1L9BF88_9BACT</name>
<comment type="catalytic activity">
    <reaction evidence="12">
        <text>a (3S)-3-hydroxyacyl-CoA + NAD(+) = a 3-oxoacyl-CoA + NADH + H(+)</text>
        <dbReference type="Rhea" id="RHEA:22432"/>
        <dbReference type="ChEBI" id="CHEBI:15378"/>
        <dbReference type="ChEBI" id="CHEBI:57318"/>
        <dbReference type="ChEBI" id="CHEBI:57540"/>
        <dbReference type="ChEBI" id="CHEBI:57945"/>
        <dbReference type="ChEBI" id="CHEBI:90726"/>
        <dbReference type="EC" id="1.1.1.35"/>
    </reaction>
</comment>
<protein>
    <recommendedName>
        <fullName evidence="4">enoyl-CoA hydratase</fullName>
        <ecNumber evidence="4">4.2.1.17</ecNumber>
    </recommendedName>
</protein>
<dbReference type="FunFam" id="3.40.50.720:FF:000009">
    <property type="entry name" value="Fatty oxidation complex, alpha subunit"/>
    <property type="match status" value="1"/>
</dbReference>
<keyword evidence="6" id="KW-0442">Lipid degradation</keyword>
<dbReference type="Gene3D" id="3.90.226.10">
    <property type="entry name" value="2-enoyl-CoA Hydratase, Chain A, domain 1"/>
    <property type="match status" value="1"/>
</dbReference>
<evidence type="ECO:0000256" key="9">
    <source>
        <dbReference type="ARBA" id="ARBA00023098"/>
    </source>
</evidence>
<dbReference type="UniPathway" id="UPA00659"/>
<dbReference type="InterPro" id="IPR001753">
    <property type="entry name" value="Enoyl-CoA_hydra/iso"/>
</dbReference>
<evidence type="ECO:0000256" key="10">
    <source>
        <dbReference type="ARBA" id="ARBA00023239"/>
    </source>
</evidence>
<dbReference type="CDD" id="cd06558">
    <property type="entry name" value="crotonase-like"/>
    <property type="match status" value="1"/>
</dbReference>
<evidence type="ECO:0000256" key="11">
    <source>
        <dbReference type="ARBA" id="ARBA00023268"/>
    </source>
</evidence>
<comment type="similarity">
    <text evidence="3">In the N-terminal section; belongs to the enoyl-CoA hydratase/isomerase family.</text>
</comment>
<dbReference type="InterPro" id="IPR050136">
    <property type="entry name" value="FA_oxidation_alpha_subunit"/>
</dbReference>
<dbReference type="GO" id="GO:0070403">
    <property type="term" value="F:NAD+ binding"/>
    <property type="evidence" value="ECO:0007669"/>
    <property type="project" value="InterPro"/>
</dbReference>
<feature type="domain" description="3-hydroxyacyl-CoA dehydrogenase C-terminal" evidence="14">
    <location>
        <begin position="657"/>
        <end position="740"/>
    </location>
</feature>
<dbReference type="FunFam" id="3.90.226.10:FF:000011">
    <property type="entry name" value="Fatty acid oxidation complex subunit alpha"/>
    <property type="match status" value="1"/>
</dbReference>
<evidence type="ECO:0000259" key="15">
    <source>
        <dbReference type="Pfam" id="PF02737"/>
    </source>
</evidence>
<dbReference type="Pfam" id="PF00378">
    <property type="entry name" value="ECH_1"/>
    <property type="match status" value="1"/>
</dbReference>
<dbReference type="GO" id="GO:0004300">
    <property type="term" value="F:enoyl-CoA hydratase activity"/>
    <property type="evidence" value="ECO:0007669"/>
    <property type="project" value="UniProtKB-EC"/>
</dbReference>
<keyword evidence="11" id="KW-0511">Multifunctional enzyme</keyword>
<keyword evidence="17" id="KW-1185">Reference proteome</keyword>
<dbReference type="InterPro" id="IPR006176">
    <property type="entry name" value="3-OHacyl-CoA_DH_NAD-bd"/>
</dbReference>
<feature type="domain" description="3-hydroxyacyl-CoA dehydrogenase C-terminal" evidence="14">
    <location>
        <begin position="534"/>
        <end position="627"/>
    </location>
</feature>
<proteinExistence type="inferred from homology"/>
<dbReference type="Pfam" id="PF00725">
    <property type="entry name" value="3HCDH"/>
    <property type="match status" value="2"/>
</dbReference>
<dbReference type="InterPro" id="IPR036291">
    <property type="entry name" value="NAD(P)-bd_dom_sf"/>
</dbReference>
<evidence type="ECO:0000256" key="2">
    <source>
        <dbReference type="ARBA" id="ARBA00007005"/>
    </source>
</evidence>
<dbReference type="SUPFAM" id="SSF48179">
    <property type="entry name" value="6-phosphogluconate dehydrogenase C-terminal domain-like"/>
    <property type="match status" value="2"/>
</dbReference>
<dbReference type="InterPro" id="IPR029045">
    <property type="entry name" value="ClpP/crotonase-like_dom_sf"/>
</dbReference>
<evidence type="ECO:0000256" key="5">
    <source>
        <dbReference type="ARBA" id="ARBA00022832"/>
    </source>
</evidence>
<organism evidence="16 17">
    <name type="scientific">Cystobacter ferrugineus</name>
    <dbReference type="NCBI Taxonomy" id="83449"/>
    <lineage>
        <taxon>Bacteria</taxon>
        <taxon>Pseudomonadati</taxon>
        <taxon>Myxococcota</taxon>
        <taxon>Myxococcia</taxon>
        <taxon>Myxococcales</taxon>
        <taxon>Cystobacterineae</taxon>
        <taxon>Archangiaceae</taxon>
        <taxon>Cystobacter</taxon>
    </lineage>
</organism>
<evidence type="ECO:0000256" key="1">
    <source>
        <dbReference type="ARBA" id="ARBA00005005"/>
    </source>
</evidence>
<evidence type="ECO:0000256" key="12">
    <source>
        <dbReference type="ARBA" id="ARBA00049556"/>
    </source>
</evidence>
<comment type="caution">
    <text evidence="16">The sequence shown here is derived from an EMBL/GenBank/DDBJ whole genome shotgun (WGS) entry which is preliminary data.</text>
</comment>
<keyword evidence="5" id="KW-0276">Fatty acid metabolism</keyword>
<dbReference type="EMBL" id="MPIN01000002">
    <property type="protein sequence ID" value="OJH40920.1"/>
    <property type="molecule type" value="Genomic_DNA"/>
</dbReference>
<dbReference type="AlphaFoldDB" id="A0A1L9BF88"/>
<comment type="pathway">
    <text evidence="1">Lipid metabolism; fatty acid beta-oxidation.</text>
</comment>
<keyword evidence="10" id="KW-0456">Lyase</keyword>
<evidence type="ECO:0000256" key="4">
    <source>
        <dbReference type="ARBA" id="ARBA00012076"/>
    </source>
</evidence>
<dbReference type="InterPro" id="IPR006108">
    <property type="entry name" value="3HC_DH_C"/>
</dbReference>
<dbReference type="GO" id="GO:0006635">
    <property type="term" value="P:fatty acid beta-oxidation"/>
    <property type="evidence" value="ECO:0007669"/>
    <property type="project" value="UniProtKB-UniPathway"/>
</dbReference>
<dbReference type="PROSITE" id="PS00166">
    <property type="entry name" value="ENOYL_COA_HYDRATASE"/>
    <property type="match status" value="1"/>
</dbReference>
<dbReference type="OrthoDB" id="9771883at2"/>
<dbReference type="Proteomes" id="UP000182229">
    <property type="component" value="Unassembled WGS sequence"/>
</dbReference>
<gene>
    <name evidence="16" type="ORF">BON30_08360</name>
</gene>
<dbReference type="SUPFAM" id="SSF52096">
    <property type="entry name" value="ClpP/crotonase"/>
    <property type="match status" value="1"/>
</dbReference>
<feature type="domain" description="3-hydroxyacyl-CoA dehydrogenase NAD binding" evidence="15">
    <location>
        <begin position="352"/>
        <end position="531"/>
    </location>
</feature>
<dbReference type="InterPro" id="IPR018376">
    <property type="entry name" value="Enoyl-CoA_hyd/isom_CS"/>
</dbReference>
<dbReference type="RefSeq" id="WP_071897359.1">
    <property type="nucleotide sequence ID" value="NZ_MPIN01000002.1"/>
</dbReference>
<evidence type="ECO:0000256" key="7">
    <source>
        <dbReference type="ARBA" id="ARBA00023002"/>
    </source>
</evidence>
<dbReference type="EC" id="4.2.1.17" evidence="4"/>